<feature type="compositionally biased region" description="Basic and acidic residues" evidence="1">
    <location>
        <begin position="113"/>
        <end position="126"/>
    </location>
</feature>
<dbReference type="Proteomes" id="UP000183365">
    <property type="component" value="Unassembled WGS sequence"/>
</dbReference>
<feature type="domain" description="Integrase zinc-binding" evidence="3">
    <location>
        <begin position="767"/>
        <end position="813"/>
    </location>
</feature>
<dbReference type="Pfam" id="PF17921">
    <property type="entry name" value="Integrase_H2C2"/>
    <property type="match status" value="1"/>
</dbReference>
<dbReference type="PANTHER" id="PTHR43138:SF1">
    <property type="entry name" value="N-ACETYLTRANSFERASE ACA1"/>
    <property type="match status" value="1"/>
</dbReference>
<evidence type="ECO:0000256" key="1">
    <source>
        <dbReference type="SAM" id="MobiDB-lite"/>
    </source>
</evidence>
<protein>
    <submittedName>
        <fullName evidence="4">Uncharacterized protein</fullName>
    </submittedName>
</protein>
<reference evidence="5" key="1">
    <citation type="submission" date="2016-11" db="EMBL/GenBank/DDBJ databases">
        <authorList>
            <person name="Guldener U."/>
        </authorList>
    </citation>
    <scope>NUCLEOTIDE SEQUENCE [LARGE SCALE GENOMIC DNA]</scope>
</reference>
<evidence type="ECO:0000259" key="2">
    <source>
        <dbReference type="Pfam" id="PF00583"/>
    </source>
</evidence>
<feature type="compositionally biased region" description="Polar residues" evidence="1">
    <location>
        <begin position="862"/>
        <end position="872"/>
    </location>
</feature>
<dbReference type="VEuPathDB" id="FungiDB:HGUI_01574"/>
<feature type="compositionally biased region" description="Polar residues" evidence="1">
    <location>
        <begin position="140"/>
        <end position="155"/>
    </location>
</feature>
<dbReference type="Gene3D" id="3.40.630.30">
    <property type="match status" value="1"/>
</dbReference>
<accession>A0A1L0FIE7</accession>
<dbReference type="GO" id="GO:0016747">
    <property type="term" value="F:acyltransferase activity, transferring groups other than amino-acyl groups"/>
    <property type="evidence" value="ECO:0007669"/>
    <property type="project" value="InterPro"/>
</dbReference>
<dbReference type="InterPro" id="IPR052742">
    <property type="entry name" value="Mito_N-acetyltransferase"/>
</dbReference>
<organism evidence="4 5">
    <name type="scientific">Hanseniaspora guilliermondii</name>
    <dbReference type="NCBI Taxonomy" id="56406"/>
    <lineage>
        <taxon>Eukaryota</taxon>
        <taxon>Fungi</taxon>
        <taxon>Dikarya</taxon>
        <taxon>Ascomycota</taxon>
        <taxon>Saccharomycotina</taxon>
        <taxon>Saccharomycetes</taxon>
        <taxon>Saccharomycodales</taxon>
        <taxon>Saccharomycodaceae</taxon>
        <taxon>Hanseniaspora</taxon>
    </lineage>
</organism>
<evidence type="ECO:0000259" key="3">
    <source>
        <dbReference type="Pfam" id="PF17921"/>
    </source>
</evidence>
<dbReference type="GO" id="GO:0005634">
    <property type="term" value="C:nucleus"/>
    <property type="evidence" value="ECO:0007669"/>
    <property type="project" value="TreeGrafter"/>
</dbReference>
<feature type="region of interest" description="Disordered" evidence="1">
    <location>
        <begin position="109"/>
        <end position="155"/>
    </location>
</feature>
<dbReference type="AlphaFoldDB" id="A0A1L0FIE7"/>
<evidence type="ECO:0000313" key="4">
    <source>
        <dbReference type="EMBL" id="SGZ39374.1"/>
    </source>
</evidence>
<keyword evidence="5" id="KW-1185">Reference proteome</keyword>
<dbReference type="EMBL" id="FQNF01000022">
    <property type="protein sequence ID" value="SGZ39374.1"/>
    <property type="molecule type" value="Genomic_DNA"/>
</dbReference>
<feature type="region of interest" description="Disordered" evidence="1">
    <location>
        <begin position="847"/>
        <end position="874"/>
    </location>
</feature>
<dbReference type="Pfam" id="PF00583">
    <property type="entry name" value="Acetyltransf_1"/>
    <property type="match status" value="1"/>
</dbReference>
<dbReference type="Gene3D" id="1.10.340.70">
    <property type="match status" value="1"/>
</dbReference>
<dbReference type="InterPro" id="IPR041588">
    <property type="entry name" value="Integrase_H2C2"/>
</dbReference>
<sequence>MDTNKKDIPQSPFSKLAELDEKPYYQTSDVNLLKLAVKKKKMKPVLIHSLTPTKAASISAESPNSLEQQVSRKIRKLNPSTQENGFINNTIPNVNLTEQLAFLNQQFSDNDDNEFHVDEEEMRRVEQEDDEEDIKLQKENPPTNGPNSVLTDPPTASTYVNTLNSNVYRRTSHSNIAHTTASIRNQNRFTPLESNTPNTSTRIQNPIMNLNREYSYVNENTPSQKTTALKNIPEIAHNNTTPDEANEEEDYEEDLDAFDDEADKLLDEIEYKRLFKSLEAKEADSKNVEINNAVNKIGSYGIPITEEKHRKIFQTENEKNMDNLLKNMGVDLFNFNENEYNEEEDLDYVANEEDVEDDDEDDEDLGDLDDDLVNDLENEDDIMWFGQNYLRNSAIRGKQLSGSGIDVNSTAYQDANSNKFEERPRPLTDKLVLPGNEGTFNVTLYPIYPANSKLIPSRLINFLKHEYNQEISKGQTLQHIKPLTNEEFCDVWFKDNKTQHIIDDEYFTSMNKMQFDPHDGVFFILVLDSIDKLDPSRVNKDTSNDSFLNHIRWESQCLGVFNILPCYEGRSSHICTANFLVNEGIRNKCVGSYLMEKLLFWAPKLGYAMIQFPLVYDSNKPMIKILDKFNFKILGKLPSSAILLGHGDPASSTSYYKELGTNDNLQYRSIGAGNQKGNWELTQTAKSKTIQNYLSTTDGHINDVDANGEIIRFKLLQQYMLTGQFPFDNMDRAHKAKMRALRYRYQLDGEGRLYLKGREVISNIFEQKNIVREVHNLKHWQVNKMNRIICKDYYWPSLRKTITKVYSECKICNDKHKRRNMIVNGFQAPITVTAINSSTGVNTVVKENQPQNKDVDNEKKATNNNKGSSSSIKVDISKTRAVEEAKKTKKRGRPRTRPVVSKFKIKGISFNYDDKSNKEKTKATVKIDHFDAVKPAN</sequence>
<proteinExistence type="predicted"/>
<name>A0A1L0FIE7_9ASCO</name>
<dbReference type="InterPro" id="IPR016181">
    <property type="entry name" value="Acyl_CoA_acyltransferase"/>
</dbReference>
<dbReference type="PANTHER" id="PTHR43138">
    <property type="entry name" value="ACETYLTRANSFERASE, GNAT FAMILY"/>
    <property type="match status" value="1"/>
</dbReference>
<dbReference type="OrthoDB" id="3972196at2759"/>
<gene>
    <name evidence="4" type="ORF">HGUI_01574</name>
</gene>
<evidence type="ECO:0000313" key="5">
    <source>
        <dbReference type="Proteomes" id="UP000183365"/>
    </source>
</evidence>
<dbReference type="SUPFAM" id="SSF55729">
    <property type="entry name" value="Acyl-CoA N-acyltransferases (Nat)"/>
    <property type="match status" value="1"/>
</dbReference>
<feature type="domain" description="N-acetyltransferase" evidence="2">
    <location>
        <begin position="543"/>
        <end position="631"/>
    </location>
</feature>
<dbReference type="InterPro" id="IPR000182">
    <property type="entry name" value="GNAT_dom"/>
</dbReference>